<feature type="coiled-coil region" evidence="8">
    <location>
        <begin position="457"/>
        <end position="509"/>
    </location>
</feature>
<dbReference type="EMBL" id="CP003944">
    <property type="protein sequence ID" value="AFZ49289.1"/>
    <property type="molecule type" value="Genomic_DNA"/>
</dbReference>
<evidence type="ECO:0000256" key="1">
    <source>
        <dbReference type="ARBA" id="ARBA00004442"/>
    </source>
</evidence>
<keyword evidence="5" id="KW-0812">Transmembrane</keyword>
<evidence type="ECO:0000256" key="10">
    <source>
        <dbReference type="SAM" id="SignalP"/>
    </source>
</evidence>
<protein>
    <submittedName>
        <fullName evidence="11">Outer membrane protein</fullName>
    </submittedName>
</protein>
<dbReference type="Proteomes" id="UP000010482">
    <property type="component" value="Chromosome"/>
</dbReference>
<proteinExistence type="inferred from homology"/>
<evidence type="ECO:0000256" key="4">
    <source>
        <dbReference type="ARBA" id="ARBA00022452"/>
    </source>
</evidence>
<dbReference type="GO" id="GO:0009279">
    <property type="term" value="C:cell outer membrane"/>
    <property type="evidence" value="ECO:0007669"/>
    <property type="project" value="UniProtKB-SubCell"/>
</dbReference>
<reference evidence="11" key="1">
    <citation type="submission" date="2012-04" db="EMBL/GenBank/DDBJ databases">
        <title>Finished genome of Dactylococcopsis salina PCC 8305.</title>
        <authorList>
            <consortium name="US DOE Joint Genome Institute"/>
            <person name="Gugger M."/>
            <person name="Coursin T."/>
            <person name="Rippka R."/>
            <person name="Tandeau De Marsac N."/>
            <person name="Huntemann M."/>
            <person name="Wei C.-L."/>
            <person name="Han J."/>
            <person name="Detter J.C."/>
            <person name="Han C."/>
            <person name="Tapia R."/>
            <person name="Daligault H."/>
            <person name="Chen A."/>
            <person name="Krypides N."/>
            <person name="Mavromatis K."/>
            <person name="Markowitz V."/>
            <person name="Szeto E."/>
            <person name="Ivanova N."/>
            <person name="Ovchinnikova G."/>
            <person name="Pagani I."/>
            <person name="Pati A."/>
            <person name="Goodwin L."/>
            <person name="Peters L."/>
            <person name="Pitluck S."/>
            <person name="Woyke T."/>
            <person name="Kerfeld C."/>
        </authorList>
    </citation>
    <scope>NUCLEOTIDE SEQUENCE [LARGE SCALE GENOMIC DNA]</scope>
    <source>
        <strain evidence="11">PCC 8305</strain>
    </source>
</reference>
<dbReference type="PANTHER" id="PTHR30026:SF21">
    <property type="entry name" value="SLR1270 PROTEIN"/>
    <property type="match status" value="1"/>
</dbReference>
<keyword evidence="10" id="KW-0732">Signal</keyword>
<dbReference type="AlphaFoldDB" id="K9YQW0"/>
<feature type="coiled-coil region" evidence="8">
    <location>
        <begin position="161"/>
        <end position="188"/>
    </location>
</feature>
<evidence type="ECO:0000256" key="6">
    <source>
        <dbReference type="ARBA" id="ARBA00023136"/>
    </source>
</evidence>
<dbReference type="GO" id="GO:0015562">
    <property type="term" value="F:efflux transmembrane transporter activity"/>
    <property type="evidence" value="ECO:0007669"/>
    <property type="project" value="InterPro"/>
</dbReference>
<keyword evidence="12" id="KW-1185">Reference proteome</keyword>
<dbReference type="InterPro" id="IPR051906">
    <property type="entry name" value="TolC-like"/>
</dbReference>
<dbReference type="OrthoDB" id="501974at2"/>
<sequence>MLTFRHLFGVSAGAVIALGYAGTATAQNLVSLADSNAAREPVFDTATVSAESLDEPLVKTQPSVTDLQAENLEIASESELVRFSDHSQKENNQEIVETRVIELAQSSEQNRLEDYDEPLEPVEDTEELNPSSNPLNFPTNAEEVRVDGVIPITLEQAIQLARQNNQTFKEARLNLNQAEDQLQEALAAEFPTLSLQTDLQRSTSASNEIRASGGGFGATDGVTTDLNATLQLNYNLYTGGQRPAQIRLSESQVRTQELALEQVAEQLRFDVTDAYYGVQQADSQVEIARAAVSDAEQSLRDAELLEEAGLGTRFDVLQAEVQLANEEQNLTRALSQQRIRRRELVEVLGLGQQIEVTAATPPEVAGTWDLSLEESIVRAYQNRSELEQQLEQKEIGEANQNIALANIKPNVSLFTRYNVRDIIDDGSGTGTGTGDGLAIGAQLQWTLYDGGQARARAEQAKEDVAIAENRFDQIRNQIRREVEQAFYNLEANEQNIDTATIAVEQAEESLRLARLRFQAGVGTQTDVINAQSELTRARGNLLTAIIDYNRSLAALQRAVSNLPDGRLFDTP</sequence>
<feature type="region of interest" description="Disordered" evidence="9">
    <location>
        <begin position="107"/>
        <end position="139"/>
    </location>
</feature>
<dbReference type="Pfam" id="PF02321">
    <property type="entry name" value="OEP"/>
    <property type="match status" value="2"/>
</dbReference>
<dbReference type="RefSeq" id="WP_015228302.1">
    <property type="nucleotide sequence ID" value="NC_019780.1"/>
</dbReference>
<dbReference type="KEGG" id="dsl:Dacsa_0505"/>
<gene>
    <name evidence="11" type="ORF">Dacsa_0505</name>
</gene>
<dbReference type="SUPFAM" id="SSF56954">
    <property type="entry name" value="Outer membrane efflux proteins (OEP)"/>
    <property type="match status" value="1"/>
</dbReference>
<evidence type="ECO:0000313" key="11">
    <source>
        <dbReference type="EMBL" id="AFZ49289.1"/>
    </source>
</evidence>
<evidence type="ECO:0000256" key="7">
    <source>
        <dbReference type="ARBA" id="ARBA00023237"/>
    </source>
</evidence>
<dbReference type="Gene3D" id="1.20.1600.10">
    <property type="entry name" value="Outer membrane efflux proteins (OEP)"/>
    <property type="match status" value="1"/>
</dbReference>
<keyword evidence="7" id="KW-0998">Cell outer membrane</keyword>
<dbReference type="GO" id="GO:0015288">
    <property type="term" value="F:porin activity"/>
    <property type="evidence" value="ECO:0007669"/>
    <property type="project" value="TreeGrafter"/>
</dbReference>
<evidence type="ECO:0000256" key="3">
    <source>
        <dbReference type="ARBA" id="ARBA00022448"/>
    </source>
</evidence>
<keyword evidence="4" id="KW-1134">Transmembrane beta strand</keyword>
<dbReference type="STRING" id="13035.Dacsa_0505"/>
<evidence type="ECO:0000256" key="9">
    <source>
        <dbReference type="SAM" id="MobiDB-lite"/>
    </source>
</evidence>
<feature type="compositionally biased region" description="Polar residues" evidence="9">
    <location>
        <begin position="128"/>
        <end position="139"/>
    </location>
</feature>
<evidence type="ECO:0000256" key="8">
    <source>
        <dbReference type="SAM" id="Coils"/>
    </source>
</evidence>
<dbReference type="PANTHER" id="PTHR30026">
    <property type="entry name" value="OUTER MEMBRANE PROTEIN TOLC"/>
    <property type="match status" value="1"/>
</dbReference>
<evidence type="ECO:0000256" key="5">
    <source>
        <dbReference type="ARBA" id="ARBA00022692"/>
    </source>
</evidence>
<name>K9YQW0_DACS8</name>
<feature type="chain" id="PRO_5003938898" evidence="10">
    <location>
        <begin position="27"/>
        <end position="571"/>
    </location>
</feature>
<dbReference type="HOGENOM" id="CLU_012817_7_1_3"/>
<accession>K9YQW0</accession>
<organism evidence="11 12">
    <name type="scientific">Dactylococcopsis salina (strain PCC 8305)</name>
    <name type="common">Myxobactron salinum</name>
    <dbReference type="NCBI Taxonomy" id="13035"/>
    <lineage>
        <taxon>Bacteria</taxon>
        <taxon>Bacillati</taxon>
        <taxon>Cyanobacteriota</taxon>
        <taxon>Cyanophyceae</taxon>
        <taxon>Nodosilineales</taxon>
        <taxon>Cymatolegaceae</taxon>
        <taxon>Dactylococcopsis</taxon>
    </lineage>
</organism>
<dbReference type="InterPro" id="IPR003423">
    <property type="entry name" value="OMP_efflux"/>
</dbReference>
<evidence type="ECO:0000256" key="2">
    <source>
        <dbReference type="ARBA" id="ARBA00007613"/>
    </source>
</evidence>
<feature type="signal peptide" evidence="10">
    <location>
        <begin position="1"/>
        <end position="26"/>
    </location>
</feature>
<comment type="subcellular location">
    <subcellularLocation>
        <location evidence="1">Cell outer membrane</location>
    </subcellularLocation>
</comment>
<evidence type="ECO:0000313" key="12">
    <source>
        <dbReference type="Proteomes" id="UP000010482"/>
    </source>
</evidence>
<feature type="compositionally biased region" description="Acidic residues" evidence="9">
    <location>
        <begin position="114"/>
        <end position="127"/>
    </location>
</feature>
<keyword evidence="3" id="KW-0813">Transport</keyword>
<keyword evidence="6" id="KW-0472">Membrane</keyword>
<feature type="coiled-coil region" evidence="8">
    <location>
        <begin position="278"/>
        <end position="336"/>
    </location>
</feature>
<keyword evidence="8" id="KW-0175">Coiled coil</keyword>
<dbReference type="GO" id="GO:1990281">
    <property type="term" value="C:efflux pump complex"/>
    <property type="evidence" value="ECO:0007669"/>
    <property type="project" value="TreeGrafter"/>
</dbReference>
<comment type="similarity">
    <text evidence="2">Belongs to the outer membrane factor (OMF) (TC 1.B.17) family.</text>
</comment>
<dbReference type="eggNOG" id="COG1538">
    <property type="taxonomic scope" value="Bacteria"/>
</dbReference>